<protein>
    <recommendedName>
        <fullName evidence="2">EF-hand domain-containing protein</fullName>
    </recommendedName>
</protein>
<dbReference type="Proteomes" id="UP000245207">
    <property type="component" value="Unassembled WGS sequence"/>
</dbReference>
<dbReference type="InterPro" id="IPR018247">
    <property type="entry name" value="EF_Hand_1_Ca_BS"/>
</dbReference>
<reference evidence="3 4" key="1">
    <citation type="journal article" date="2018" name="Mol. Plant">
        <title>The genome of Artemisia annua provides insight into the evolution of Asteraceae family and artemisinin biosynthesis.</title>
        <authorList>
            <person name="Shen Q."/>
            <person name="Zhang L."/>
            <person name="Liao Z."/>
            <person name="Wang S."/>
            <person name="Yan T."/>
            <person name="Shi P."/>
            <person name="Liu M."/>
            <person name="Fu X."/>
            <person name="Pan Q."/>
            <person name="Wang Y."/>
            <person name="Lv Z."/>
            <person name="Lu X."/>
            <person name="Zhang F."/>
            <person name="Jiang W."/>
            <person name="Ma Y."/>
            <person name="Chen M."/>
            <person name="Hao X."/>
            <person name="Li L."/>
            <person name="Tang Y."/>
            <person name="Lv G."/>
            <person name="Zhou Y."/>
            <person name="Sun X."/>
            <person name="Brodelius P.E."/>
            <person name="Rose J.K.C."/>
            <person name="Tang K."/>
        </authorList>
    </citation>
    <scope>NUCLEOTIDE SEQUENCE [LARGE SCALE GENOMIC DNA]</scope>
    <source>
        <strain evidence="4">cv. Huhao1</strain>
        <tissue evidence="3">Leaf</tissue>
    </source>
</reference>
<dbReference type="InterPro" id="IPR002048">
    <property type="entry name" value="EF_hand_dom"/>
</dbReference>
<dbReference type="InterPro" id="IPR011992">
    <property type="entry name" value="EF-hand-dom_pair"/>
</dbReference>
<dbReference type="AlphaFoldDB" id="A0A2U1LT83"/>
<dbReference type="PROSITE" id="PS00018">
    <property type="entry name" value="EF_HAND_1"/>
    <property type="match status" value="1"/>
</dbReference>
<feature type="domain" description="EF-hand" evidence="2">
    <location>
        <begin position="1"/>
        <end position="30"/>
    </location>
</feature>
<dbReference type="STRING" id="35608.A0A2U1LT83"/>
<dbReference type="EMBL" id="PKPP01007875">
    <property type="protein sequence ID" value="PWA52197.1"/>
    <property type="molecule type" value="Genomic_DNA"/>
</dbReference>
<dbReference type="Gene3D" id="1.10.238.10">
    <property type="entry name" value="EF-hand"/>
    <property type="match status" value="1"/>
</dbReference>
<sequence>MRIFQQFDSNKDGSLNGEEFSAFISATNLYIETPYEGMSDILDNVFFKYDKFVGGEKGITCDGLLKMSGTNIHDDI</sequence>
<gene>
    <name evidence="3" type="ORF">CTI12_AA469310</name>
</gene>
<evidence type="ECO:0000256" key="1">
    <source>
        <dbReference type="ARBA" id="ARBA00022837"/>
    </source>
</evidence>
<evidence type="ECO:0000313" key="3">
    <source>
        <dbReference type="EMBL" id="PWA52197.1"/>
    </source>
</evidence>
<dbReference type="OrthoDB" id="1699939at2759"/>
<dbReference type="SUPFAM" id="SSF47473">
    <property type="entry name" value="EF-hand"/>
    <property type="match status" value="1"/>
</dbReference>
<proteinExistence type="predicted"/>
<keyword evidence="1" id="KW-0106">Calcium</keyword>
<evidence type="ECO:0000313" key="4">
    <source>
        <dbReference type="Proteomes" id="UP000245207"/>
    </source>
</evidence>
<dbReference type="GO" id="GO:0005886">
    <property type="term" value="C:plasma membrane"/>
    <property type="evidence" value="ECO:0007669"/>
    <property type="project" value="TreeGrafter"/>
</dbReference>
<dbReference type="PANTHER" id="PTHR45081:SF1">
    <property type="entry name" value="EF HAND FAMILY PROTEIN, PUTATIVE, EXPRESSED-RELATED"/>
    <property type="match status" value="1"/>
</dbReference>
<accession>A0A2U1LT83</accession>
<dbReference type="GO" id="GO:0005509">
    <property type="term" value="F:calcium ion binding"/>
    <property type="evidence" value="ECO:0007669"/>
    <property type="project" value="InterPro"/>
</dbReference>
<dbReference type="PROSITE" id="PS50222">
    <property type="entry name" value="EF_HAND_2"/>
    <property type="match status" value="1"/>
</dbReference>
<evidence type="ECO:0000259" key="2">
    <source>
        <dbReference type="PROSITE" id="PS50222"/>
    </source>
</evidence>
<organism evidence="3 4">
    <name type="scientific">Artemisia annua</name>
    <name type="common">Sweet wormwood</name>
    <dbReference type="NCBI Taxonomy" id="35608"/>
    <lineage>
        <taxon>Eukaryota</taxon>
        <taxon>Viridiplantae</taxon>
        <taxon>Streptophyta</taxon>
        <taxon>Embryophyta</taxon>
        <taxon>Tracheophyta</taxon>
        <taxon>Spermatophyta</taxon>
        <taxon>Magnoliopsida</taxon>
        <taxon>eudicotyledons</taxon>
        <taxon>Gunneridae</taxon>
        <taxon>Pentapetalae</taxon>
        <taxon>asterids</taxon>
        <taxon>campanulids</taxon>
        <taxon>Asterales</taxon>
        <taxon>Asteraceae</taxon>
        <taxon>Asteroideae</taxon>
        <taxon>Anthemideae</taxon>
        <taxon>Artemisiinae</taxon>
        <taxon>Artemisia</taxon>
    </lineage>
</organism>
<comment type="caution">
    <text evidence="3">The sequence shown here is derived from an EMBL/GenBank/DDBJ whole genome shotgun (WGS) entry which is preliminary data.</text>
</comment>
<keyword evidence="4" id="KW-1185">Reference proteome</keyword>
<name>A0A2U1LT83_ARTAN</name>
<dbReference type="PANTHER" id="PTHR45081">
    <property type="entry name" value="EF HAND FAMILY PROTEIN, PUTATIVE, EXPRESSED-RELATED"/>
    <property type="match status" value="1"/>
</dbReference>